<evidence type="ECO:0000259" key="1">
    <source>
        <dbReference type="SMART" id="SM00481"/>
    </source>
</evidence>
<dbReference type="Pfam" id="PF02811">
    <property type="entry name" value="PHP"/>
    <property type="match status" value="1"/>
</dbReference>
<dbReference type="PANTHER" id="PTHR36928:SF1">
    <property type="entry name" value="PHOSPHATASE YCDX-RELATED"/>
    <property type="match status" value="1"/>
</dbReference>
<sequence length="256" mass="28481">MRILADFHTHTRYSHGCGSIEDNVKAAIKKGLKAIGISEHGPANIGIGPTLDDFKKMKKEIEDLRGKYTNIKILFGCEANVISVDGKLDLPEKLLNELDYVMVGLHPMVWCRSLKDFCHIFFENFAAKRIIKLKSKVIEQNTRALINVLKNYRVHIITHPGLHVPIDTAALADAAASCGTAMEINAGHGYMTQGYVRIAKSYGVKFVIGSDAHSPEKVGEMERGIEIAIKGGLTEEDIINANANWEEILWRKTRDL</sequence>
<dbReference type="EMBL" id="FRCR01000001">
    <property type="protein sequence ID" value="SHM04094.1"/>
    <property type="molecule type" value="Genomic_DNA"/>
</dbReference>
<dbReference type="InterPro" id="IPR004013">
    <property type="entry name" value="PHP_dom"/>
</dbReference>
<evidence type="ECO:0000313" key="3">
    <source>
        <dbReference type="Proteomes" id="UP000184375"/>
    </source>
</evidence>
<accession>A0A1M7FJ72</accession>
<name>A0A1M7FJ72_9FIRM</name>
<dbReference type="GO" id="GO:0008270">
    <property type="term" value="F:zinc ion binding"/>
    <property type="evidence" value="ECO:0007669"/>
    <property type="project" value="TreeGrafter"/>
</dbReference>
<protein>
    <submittedName>
        <fullName evidence="2">Putative hydrolase</fullName>
    </submittedName>
</protein>
<organism evidence="2 3">
    <name type="scientific">Caldanaerovirga acetigignens</name>
    <dbReference type="NCBI Taxonomy" id="447595"/>
    <lineage>
        <taxon>Bacteria</taxon>
        <taxon>Bacillati</taxon>
        <taxon>Bacillota</taxon>
        <taxon>Clostridia</taxon>
        <taxon>Thermosediminibacterales</taxon>
        <taxon>Thermosediminibacteraceae</taxon>
        <taxon>Caldanaerovirga</taxon>
    </lineage>
</organism>
<dbReference type="GO" id="GO:0042578">
    <property type="term" value="F:phosphoric ester hydrolase activity"/>
    <property type="evidence" value="ECO:0007669"/>
    <property type="project" value="TreeGrafter"/>
</dbReference>
<dbReference type="STRING" id="447595.SAMN05660826_00040"/>
<dbReference type="InterPro" id="IPR016195">
    <property type="entry name" value="Pol/histidinol_Pase-like"/>
</dbReference>
<dbReference type="Pfam" id="PF13263">
    <property type="entry name" value="PHP_C"/>
    <property type="match status" value="1"/>
</dbReference>
<dbReference type="InterPro" id="IPR050243">
    <property type="entry name" value="PHP_phosphatase"/>
</dbReference>
<reference evidence="3" key="1">
    <citation type="submission" date="2016-11" db="EMBL/GenBank/DDBJ databases">
        <authorList>
            <person name="Varghese N."/>
            <person name="Submissions S."/>
        </authorList>
    </citation>
    <scope>NUCLEOTIDE SEQUENCE [LARGE SCALE GENOMIC DNA]</scope>
    <source>
        <strain evidence="3">DSM 18802</strain>
    </source>
</reference>
<dbReference type="SUPFAM" id="SSF89550">
    <property type="entry name" value="PHP domain-like"/>
    <property type="match status" value="1"/>
</dbReference>
<keyword evidence="2" id="KW-0378">Hydrolase</keyword>
<proteinExistence type="predicted"/>
<dbReference type="AlphaFoldDB" id="A0A1M7FJ72"/>
<dbReference type="SMART" id="SM00481">
    <property type="entry name" value="POLIIIAc"/>
    <property type="match status" value="1"/>
</dbReference>
<dbReference type="OrthoDB" id="9808747at2"/>
<dbReference type="Gene3D" id="3.20.20.140">
    <property type="entry name" value="Metal-dependent hydrolases"/>
    <property type="match status" value="1"/>
</dbReference>
<dbReference type="RefSeq" id="WP_073252950.1">
    <property type="nucleotide sequence ID" value="NZ_FRCR01000001.1"/>
</dbReference>
<gene>
    <name evidence="2" type="ORF">SAMN05660826_00040</name>
</gene>
<dbReference type="PANTHER" id="PTHR36928">
    <property type="entry name" value="PHOSPHATASE YCDX-RELATED"/>
    <property type="match status" value="1"/>
</dbReference>
<dbReference type="GO" id="GO:0005829">
    <property type="term" value="C:cytosol"/>
    <property type="evidence" value="ECO:0007669"/>
    <property type="project" value="TreeGrafter"/>
</dbReference>
<dbReference type="Proteomes" id="UP000184375">
    <property type="component" value="Unassembled WGS sequence"/>
</dbReference>
<feature type="domain" description="Polymerase/histidinol phosphatase N-terminal" evidence="1">
    <location>
        <begin position="5"/>
        <end position="83"/>
    </location>
</feature>
<dbReference type="InterPro" id="IPR003141">
    <property type="entry name" value="Pol/His_phosphatase_N"/>
</dbReference>
<keyword evidence="3" id="KW-1185">Reference proteome</keyword>
<evidence type="ECO:0000313" key="2">
    <source>
        <dbReference type="EMBL" id="SHM04094.1"/>
    </source>
</evidence>